<proteinExistence type="predicted"/>
<dbReference type="InterPro" id="IPR029058">
    <property type="entry name" value="AB_hydrolase_fold"/>
</dbReference>
<organism evidence="1">
    <name type="scientific">marine sediment metagenome</name>
    <dbReference type="NCBI Taxonomy" id="412755"/>
    <lineage>
        <taxon>unclassified sequences</taxon>
        <taxon>metagenomes</taxon>
        <taxon>ecological metagenomes</taxon>
    </lineage>
</organism>
<protein>
    <submittedName>
        <fullName evidence="1">Uncharacterized protein</fullName>
    </submittedName>
</protein>
<name>A0A0F9IA24_9ZZZZ</name>
<accession>A0A0F9IA24</accession>
<evidence type="ECO:0000313" key="1">
    <source>
        <dbReference type="EMBL" id="KKM24471.1"/>
    </source>
</evidence>
<dbReference type="EMBL" id="LAZR01012916">
    <property type="protein sequence ID" value="KKM24471.1"/>
    <property type="molecule type" value="Genomic_DNA"/>
</dbReference>
<gene>
    <name evidence="1" type="ORF">LCGC14_1604750</name>
</gene>
<dbReference type="AlphaFoldDB" id="A0A0F9IA24"/>
<comment type="caution">
    <text evidence="1">The sequence shown here is derived from an EMBL/GenBank/DDBJ whole genome shotgun (WGS) entry which is preliminary data.</text>
</comment>
<reference evidence="1" key="1">
    <citation type="journal article" date="2015" name="Nature">
        <title>Complex archaea that bridge the gap between prokaryotes and eukaryotes.</title>
        <authorList>
            <person name="Spang A."/>
            <person name="Saw J.H."/>
            <person name="Jorgensen S.L."/>
            <person name="Zaremba-Niedzwiedzka K."/>
            <person name="Martijn J."/>
            <person name="Lind A.E."/>
            <person name="van Eijk R."/>
            <person name="Schleper C."/>
            <person name="Guy L."/>
            <person name="Ettema T.J."/>
        </authorList>
    </citation>
    <scope>NUCLEOTIDE SEQUENCE</scope>
</reference>
<dbReference type="SUPFAM" id="SSF53474">
    <property type="entry name" value="alpha/beta-Hydrolases"/>
    <property type="match status" value="1"/>
</dbReference>
<sequence length="157" mass="17912">MIRHTQQFKKFHIVISGFLQNEGKPNGMIRLWSDLYKEHACHDTLVMMKTWNDNMDSLAEFIWRMAEENAIIKVYGYSWGGAAAIKLAKSLGKRGLKISAMVLSDAVYRHSYWLGNWRAFVRCFKITIPTNVDFGIQCKNGLTAITGGTTDLTVVYQ</sequence>